<organism evidence="1 2">
    <name type="scientific">Candidatus Falkowbacteria bacterium CG10_big_fil_rev_8_21_14_0_10_39_9</name>
    <dbReference type="NCBI Taxonomy" id="1974566"/>
    <lineage>
        <taxon>Bacteria</taxon>
        <taxon>Candidatus Falkowiibacteriota</taxon>
    </lineage>
</organism>
<evidence type="ECO:0000313" key="2">
    <source>
        <dbReference type="Proteomes" id="UP000228900"/>
    </source>
</evidence>
<protein>
    <submittedName>
        <fullName evidence="1">Uncharacterized protein</fullName>
    </submittedName>
</protein>
<proteinExistence type="predicted"/>
<dbReference type="Proteomes" id="UP000228900">
    <property type="component" value="Unassembled WGS sequence"/>
</dbReference>
<gene>
    <name evidence="1" type="ORF">COT98_01540</name>
</gene>
<dbReference type="AlphaFoldDB" id="A0A2M6WQ99"/>
<sequence length="149" mass="17629">MRLKVLIREIALFFLGPRWVDLDAKPYAISNMAVKEHRRDGFYRFRNKKVSLFISEKQKGGGVGGPELMQELADKPVLNANLLDHLLDHSRFIPNTWKGKYIYFWGTIYESPNGVLWVRYLYWEYGKWFCSWQPFTQDFYAVNEILIAA</sequence>
<name>A0A2M6WQ99_9BACT</name>
<comment type="caution">
    <text evidence="1">The sequence shown here is derived from an EMBL/GenBank/DDBJ whole genome shotgun (WGS) entry which is preliminary data.</text>
</comment>
<accession>A0A2M6WQ99</accession>
<dbReference type="EMBL" id="PFAQ01000025">
    <property type="protein sequence ID" value="PIT94981.1"/>
    <property type="molecule type" value="Genomic_DNA"/>
</dbReference>
<reference evidence="2" key="1">
    <citation type="submission" date="2017-09" db="EMBL/GenBank/DDBJ databases">
        <title>Depth-based differentiation of microbial function through sediment-hosted aquifers and enrichment of novel symbionts in the deep terrestrial subsurface.</title>
        <authorList>
            <person name="Probst A.J."/>
            <person name="Ladd B."/>
            <person name="Jarett J.K."/>
            <person name="Geller-Mcgrath D.E."/>
            <person name="Sieber C.M.K."/>
            <person name="Emerson J.B."/>
            <person name="Anantharaman K."/>
            <person name="Thomas B.C."/>
            <person name="Malmstrom R."/>
            <person name="Stieglmeier M."/>
            <person name="Klingl A."/>
            <person name="Woyke T."/>
            <person name="Ryan C.M."/>
            <person name="Banfield J.F."/>
        </authorList>
    </citation>
    <scope>NUCLEOTIDE SEQUENCE [LARGE SCALE GENOMIC DNA]</scope>
</reference>
<evidence type="ECO:0000313" key="1">
    <source>
        <dbReference type="EMBL" id="PIT94981.1"/>
    </source>
</evidence>